<protein>
    <submittedName>
        <fullName evidence="3">Glycosyltransferase family 4 protein</fullName>
    </submittedName>
</protein>
<dbReference type="PANTHER" id="PTHR45947">
    <property type="entry name" value="SULFOQUINOVOSYL TRANSFERASE SQD2"/>
    <property type="match status" value="1"/>
</dbReference>
<dbReference type="CDD" id="cd03801">
    <property type="entry name" value="GT4_PimA-like"/>
    <property type="match status" value="1"/>
</dbReference>
<evidence type="ECO:0000313" key="3">
    <source>
        <dbReference type="EMBL" id="UZH54652.1"/>
    </source>
</evidence>
<keyword evidence="4" id="KW-1185">Reference proteome</keyword>
<dbReference type="InterPro" id="IPR050194">
    <property type="entry name" value="Glycosyltransferase_grp1"/>
</dbReference>
<feature type="domain" description="Glycosyltransferase subfamily 4-like N-terminal" evidence="2">
    <location>
        <begin position="17"/>
        <end position="205"/>
    </location>
</feature>
<proteinExistence type="predicted"/>
<organism evidence="3 4">
    <name type="scientific">Salinimicrobium tongyeongense</name>
    <dbReference type="NCBI Taxonomy" id="2809707"/>
    <lineage>
        <taxon>Bacteria</taxon>
        <taxon>Pseudomonadati</taxon>
        <taxon>Bacteroidota</taxon>
        <taxon>Flavobacteriia</taxon>
        <taxon>Flavobacteriales</taxon>
        <taxon>Flavobacteriaceae</taxon>
        <taxon>Salinimicrobium</taxon>
    </lineage>
</organism>
<dbReference type="InterPro" id="IPR001296">
    <property type="entry name" value="Glyco_trans_1"/>
</dbReference>
<evidence type="ECO:0000259" key="2">
    <source>
        <dbReference type="Pfam" id="PF13439"/>
    </source>
</evidence>
<dbReference type="InterPro" id="IPR028098">
    <property type="entry name" value="Glyco_trans_4-like_N"/>
</dbReference>
<accession>A0ABY6NP65</accession>
<dbReference type="SUPFAM" id="SSF53756">
    <property type="entry name" value="UDP-Glycosyltransferase/glycogen phosphorylase"/>
    <property type="match status" value="1"/>
</dbReference>
<sequence length="399" mass="44734">MLNKTILLVNDHIRLSGGGDAVIYLEKRFLESWGYKVFTIGFGDSTESNNGNYLIDLPKNSKVEKLNKFITGKRIKKEFTSLVNEIQPDLIHIHLISKFPLSIYSSDALKGVPVIQTLHGPNLFCATSWGGLKTSGPCELKIDPKCYVRGCTSLINTGLYWQLQSRYWASLENKISAFHCPSLNILNTAKRLGLSNSKYIPLGIDQIFMEEPRRIETLRPTLLFAGALAEQKGVKFLLPALAEIKKDFPTVLLKIAGRGNLLSLLKDEVERLDLGKHVEFLGFVPHEQIREFYLSGDIFLMPSIWQEQFGLVGPEAMACKLPCIATNVGGIPEWLIHNYNGLLIPPQDVDAIVEAVKKLLSDKNKRLEMGERGRDFVIQEFSPAGYEEGLKNMISELIS</sequence>
<feature type="domain" description="Glycosyl transferase family 1" evidence="1">
    <location>
        <begin position="214"/>
        <end position="375"/>
    </location>
</feature>
<dbReference type="Pfam" id="PF00534">
    <property type="entry name" value="Glycos_transf_1"/>
    <property type="match status" value="1"/>
</dbReference>
<evidence type="ECO:0000313" key="4">
    <source>
        <dbReference type="Proteomes" id="UP001163981"/>
    </source>
</evidence>
<reference evidence="3" key="1">
    <citation type="submission" date="2021-02" db="EMBL/GenBank/DDBJ databases">
        <title>Salinimicrobium sp. nov. isolated from seawater in Tongyeong, Republic of Korea.</title>
        <authorList>
            <person name="Lee S.-J."/>
        </authorList>
    </citation>
    <scope>NUCLEOTIDE SEQUENCE</scope>
    <source>
        <strain evidence="3">HN-2-9-2</strain>
    </source>
</reference>
<name>A0ABY6NP65_9FLAO</name>
<gene>
    <name evidence="3" type="ORF">JRG66_11815</name>
</gene>
<dbReference type="RefSeq" id="WP_265162984.1">
    <property type="nucleotide sequence ID" value="NZ_CP069620.1"/>
</dbReference>
<dbReference type="Proteomes" id="UP001163981">
    <property type="component" value="Chromosome"/>
</dbReference>
<dbReference type="Gene3D" id="3.40.50.2000">
    <property type="entry name" value="Glycogen Phosphorylase B"/>
    <property type="match status" value="2"/>
</dbReference>
<dbReference type="EMBL" id="CP069620">
    <property type="protein sequence ID" value="UZH54652.1"/>
    <property type="molecule type" value="Genomic_DNA"/>
</dbReference>
<dbReference type="Pfam" id="PF13439">
    <property type="entry name" value="Glyco_transf_4"/>
    <property type="match status" value="1"/>
</dbReference>
<dbReference type="PANTHER" id="PTHR45947:SF3">
    <property type="entry name" value="SULFOQUINOVOSYL TRANSFERASE SQD2"/>
    <property type="match status" value="1"/>
</dbReference>
<evidence type="ECO:0000259" key="1">
    <source>
        <dbReference type="Pfam" id="PF00534"/>
    </source>
</evidence>